<dbReference type="Gene3D" id="3.40.50.720">
    <property type="entry name" value="NAD(P)-binding Rossmann-like Domain"/>
    <property type="match status" value="1"/>
</dbReference>
<dbReference type="InterPro" id="IPR045869">
    <property type="entry name" value="Arna-like_SDR_e"/>
</dbReference>
<dbReference type="Pfam" id="PF16363">
    <property type="entry name" value="GDP_Man_Dehyd"/>
    <property type="match status" value="1"/>
</dbReference>
<comment type="caution">
    <text evidence="2">The sequence shown here is derived from an EMBL/GenBank/DDBJ whole genome shotgun (WGS) entry which is preliminary data.</text>
</comment>
<dbReference type="SUPFAM" id="SSF51735">
    <property type="entry name" value="NAD(P)-binding Rossmann-fold domains"/>
    <property type="match status" value="1"/>
</dbReference>
<dbReference type="GO" id="GO:0016831">
    <property type="term" value="F:carboxy-lyase activity"/>
    <property type="evidence" value="ECO:0007669"/>
    <property type="project" value="InterPro"/>
</dbReference>
<protein>
    <submittedName>
        <fullName evidence="2">NAD dependent epimerase/dehydratase</fullName>
    </submittedName>
</protein>
<dbReference type="OrthoDB" id="5295702at2"/>
<dbReference type="RefSeq" id="WP_123689990.1">
    <property type="nucleotide sequence ID" value="NZ_AP019700.1"/>
</dbReference>
<accession>A0A3N1LIB6</accession>
<evidence type="ECO:0000313" key="2">
    <source>
        <dbReference type="EMBL" id="ROP90578.1"/>
    </source>
</evidence>
<dbReference type="InterPro" id="IPR016040">
    <property type="entry name" value="NAD(P)-bd_dom"/>
</dbReference>
<sequence length="337" mass="36142">MKPPVDRPVPAEGRLALVTGAGGFIGSRLAERLVAAGWQVRAFVRYGAEGNVGGLKALVAAAADRVQVHRGDIMDVESVARATDGVDTVFHLAARISIPYSYEAPRDTFHVNALGTLNVLEAAQQAGIRRLVHTSTSEVFGSAVTLPMAETHRLKGQSPYAASKIAADKLVESYVCAFGLPAVVVRPFNTYGPGQSPRAVIPAVIQQALAGGPVRLGTLTPRRDFTFVDDTVDGMIRAALADGVIGREINLGTGQDIAIGELAERIIALVGQPCEIVAAAERMRPAASEVDRLCSDNRLAGQLLDWRPRVSLEEGLSRTIAWWRGDRERFDWRGYAV</sequence>
<dbReference type="CDD" id="cd05257">
    <property type="entry name" value="Arna_like_SDR_e"/>
    <property type="match status" value="1"/>
</dbReference>
<gene>
    <name evidence="2" type="ORF">EDC65_2429</name>
</gene>
<dbReference type="AlphaFoldDB" id="A0A3N1LIB6"/>
<dbReference type="InterPro" id="IPR036291">
    <property type="entry name" value="NAD(P)-bd_dom_sf"/>
</dbReference>
<name>A0A3N1LIB6_9PROT</name>
<feature type="domain" description="NAD(P)-binding" evidence="1">
    <location>
        <begin position="17"/>
        <end position="318"/>
    </location>
</feature>
<keyword evidence="3" id="KW-1185">Reference proteome</keyword>
<evidence type="ECO:0000313" key="3">
    <source>
        <dbReference type="Proteomes" id="UP000278222"/>
    </source>
</evidence>
<proteinExistence type="predicted"/>
<dbReference type="Proteomes" id="UP000278222">
    <property type="component" value="Unassembled WGS sequence"/>
</dbReference>
<reference evidence="2 3" key="1">
    <citation type="submission" date="2018-11" db="EMBL/GenBank/DDBJ databases">
        <title>Genomic Encyclopedia of Type Strains, Phase IV (KMG-IV): sequencing the most valuable type-strain genomes for metagenomic binning, comparative biology and taxonomic classification.</title>
        <authorList>
            <person name="Goeker M."/>
        </authorList>
    </citation>
    <scope>NUCLEOTIDE SEQUENCE [LARGE SCALE GENOMIC DNA]</scope>
    <source>
        <strain evidence="2 3">DSM 5900</strain>
    </source>
</reference>
<evidence type="ECO:0000259" key="1">
    <source>
        <dbReference type="Pfam" id="PF16363"/>
    </source>
</evidence>
<dbReference type="EMBL" id="RJKX01000014">
    <property type="protein sequence ID" value="ROP90578.1"/>
    <property type="molecule type" value="Genomic_DNA"/>
</dbReference>
<organism evidence="2 3">
    <name type="scientific">Stella humosa</name>
    <dbReference type="NCBI Taxonomy" id="94"/>
    <lineage>
        <taxon>Bacteria</taxon>
        <taxon>Pseudomonadati</taxon>
        <taxon>Pseudomonadota</taxon>
        <taxon>Alphaproteobacteria</taxon>
        <taxon>Rhodospirillales</taxon>
        <taxon>Stellaceae</taxon>
        <taxon>Stella</taxon>
    </lineage>
</organism>
<dbReference type="PANTHER" id="PTHR43000">
    <property type="entry name" value="DTDP-D-GLUCOSE 4,6-DEHYDRATASE-RELATED"/>
    <property type="match status" value="1"/>
</dbReference>